<dbReference type="Proteomes" id="UP000199544">
    <property type="component" value="Unassembled WGS sequence"/>
</dbReference>
<sequence length="274" mass="31684">MIKSISDTAVLHNGVRMPWLGLGVYKAEDGQEVINAIQYALEAGYRSIDTASFYKNEEGVGKALKQSDVSRENLFITTKVWNTEQGYETTLQSFEESRKKLGLDYVDLFLIHWPISGKYKDTWRALEHLYKEGRVKAIGVCNFEIHHLEDLLADCEIVPMVNQVEFHPRLTQKELLSYCKDKNIQLEAWRPLLKGEIFDEPALVELAKKYEKTVAQVILRWDLQNGVITIPKSVNKERIYQNSDIFDFELSREDMEQIDALNTNHRNGPDPNDF</sequence>
<dbReference type="PRINTS" id="PR00069">
    <property type="entry name" value="ALDKETRDTASE"/>
</dbReference>
<dbReference type="GO" id="GO:0016616">
    <property type="term" value="F:oxidoreductase activity, acting on the CH-OH group of donors, NAD or NADP as acceptor"/>
    <property type="evidence" value="ECO:0007669"/>
    <property type="project" value="UniProtKB-ARBA"/>
</dbReference>
<evidence type="ECO:0000256" key="3">
    <source>
        <dbReference type="ARBA" id="ARBA00023002"/>
    </source>
</evidence>
<dbReference type="PANTHER" id="PTHR43827">
    <property type="entry name" value="2,5-DIKETO-D-GLUCONIC ACID REDUCTASE"/>
    <property type="match status" value="1"/>
</dbReference>
<dbReference type="InterPro" id="IPR018170">
    <property type="entry name" value="Aldo/ket_reductase_CS"/>
</dbReference>
<dbReference type="InterPro" id="IPR036812">
    <property type="entry name" value="NAD(P)_OxRdtase_dom_sf"/>
</dbReference>
<evidence type="ECO:0000256" key="2">
    <source>
        <dbReference type="ARBA" id="ARBA00022857"/>
    </source>
</evidence>
<feature type="domain" description="NADP-dependent oxidoreductase" evidence="7">
    <location>
        <begin position="23"/>
        <end position="262"/>
    </location>
</feature>
<keyword evidence="3" id="KW-0560">Oxidoreductase</keyword>
<accession>A0A1G9TC01</accession>
<evidence type="ECO:0000256" key="5">
    <source>
        <dbReference type="PIRSR" id="PIRSR000097-2"/>
    </source>
</evidence>
<dbReference type="SUPFAM" id="SSF51430">
    <property type="entry name" value="NAD(P)-linked oxidoreductase"/>
    <property type="match status" value="1"/>
</dbReference>
<feature type="active site" description="Proton donor" evidence="4">
    <location>
        <position position="54"/>
    </location>
</feature>
<feature type="binding site" evidence="5">
    <location>
        <position position="112"/>
    </location>
    <ligand>
        <name>substrate</name>
    </ligand>
</feature>
<proteinExistence type="inferred from homology"/>
<dbReference type="EMBL" id="FNHW01000001">
    <property type="protein sequence ID" value="SDM45221.1"/>
    <property type="molecule type" value="Genomic_DNA"/>
</dbReference>
<reference evidence="9" key="1">
    <citation type="submission" date="2016-10" db="EMBL/GenBank/DDBJ databases">
        <authorList>
            <person name="Varghese N."/>
            <person name="Submissions S."/>
        </authorList>
    </citation>
    <scope>NUCLEOTIDE SEQUENCE [LARGE SCALE GENOMIC DNA]</scope>
    <source>
        <strain evidence="9">CGMCC 1.6854</strain>
    </source>
</reference>
<evidence type="ECO:0000256" key="4">
    <source>
        <dbReference type="PIRSR" id="PIRSR000097-1"/>
    </source>
</evidence>
<dbReference type="PROSITE" id="PS00062">
    <property type="entry name" value="ALDOKETO_REDUCTASE_2"/>
    <property type="match status" value="1"/>
</dbReference>
<evidence type="ECO:0000313" key="8">
    <source>
        <dbReference type="EMBL" id="SDM45221.1"/>
    </source>
</evidence>
<dbReference type="PANTHER" id="PTHR43827:SF3">
    <property type="entry name" value="NADP-DEPENDENT OXIDOREDUCTASE DOMAIN-CONTAINING PROTEIN"/>
    <property type="match status" value="1"/>
</dbReference>
<gene>
    <name evidence="8" type="ORF">SAMN04488137_0201</name>
</gene>
<evidence type="ECO:0000313" key="9">
    <source>
        <dbReference type="Proteomes" id="UP000199544"/>
    </source>
</evidence>
<dbReference type="PROSITE" id="PS00798">
    <property type="entry name" value="ALDOKETO_REDUCTASE_1"/>
    <property type="match status" value="1"/>
</dbReference>
<dbReference type="FunFam" id="3.20.20.100:FF:000015">
    <property type="entry name" value="Oxidoreductase, aldo/keto reductase family"/>
    <property type="match status" value="1"/>
</dbReference>
<keyword evidence="2" id="KW-0521">NADP</keyword>
<organism evidence="8 9">
    <name type="scientific">Fictibacillus solisalsi</name>
    <dbReference type="NCBI Taxonomy" id="459525"/>
    <lineage>
        <taxon>Bacteria</taxon>
        <taxon>Bacillati</taxon>
        <taxon>Bacillota</taxon>
        <taxon>Bacilli</taxon>
        <taxon>Bacillales</taxon>
        <taxon>Fictibacillaceae</taxon>
        <taxon>Fictibacillus</taxon>
    </lineage>
</organism>
<dbReference type="AlphaFoldDB" id="A0A1G9TC01"/>
<dbReference type="CDD" id="cd19157">
    <property type="entry name" value="AKR_AKR5G1-3"/>
    <property type="match status" value="1"/>
</dbReference>
<comment type="similarity">
    <text evidence="1">Belongs to the aldo/keto reductase family.</text>
</comment>
<protein>
    <submittedName>
        <fullName evidence="8">Aldo/keto reductase</fullName>
    </submittedName>
</protein>
<feature type="site" description="Lowers pKa of active site Tyr" evidence="6">
    <location>
        <position position="79"/>
    </location>
</feature>
<dbReference type="Pfam" id="PF00248">
    <property type="entry name" value="Aldo_ket_red"/>
    <property type="match status" value="1"/>
</dbReference>
<dbReference type="PROSITE" id="PS00063">
    <property type="entry name" value="ALDOKETO_REDUCTASE_3"/>
    <property type="match status" value="1"/>
</dbReference>
<dbReference type="PIRSF" id="PIRSF000097">
    <property type="entry name" value="AKR"/>
    <property type="match status" value="1"/>
</dbReference>
<dbReference type="RefSeq" id="WP_090231882.1">
    <property type="nucleotide sequence ID" value="NZ_FNHW01000001.1"/>
</dbReference>
<dbReference type="InterPro" id="IPR023210">
    <property type="entry name" value="NADP_OxRdtase_dom"/>
</dbReference>
<evidence type="ECO:0000259" key="7">
    <source>
        <dbReference type="Pfam" id="PF00248"/>
    </source>
</evidence>
<dbReference type="STRING" id="459525.SAMN04488137_0201"/>
<keyword evidence="9" id="KW-1185">Reference proteome</keyword>
<evidence type="ECO:0000256" key="6">
    <source>
        <dbReference type="PIRSR" id="PIRSR000097-3"/>
    </source>
</evidence>
<dbReference type="Gene3D" id="3.20.20.100">
    <property type="entry name" value="NADP-dependent oxidoreductase domain"/>
    <property type="match status" value="1"/>
</dbReference>
<dbReference type="OrthoDB" id="9804790at2"/>
<evidence type="ECO:0000256" key="1">
    <source>
        <dbReference type="ARBA" id="ARBA00007905"/>
    </source>
</evidence>
<dbReference type="InterPro" id="IPR044500">
    <property type="entry name" value="AKR5G"/>
</dbReference>
<name>A0A1G9TC01_9BACL</name>
<dbReference type="InterPro" id="IPR020471">
    <property type="entry name" value="AKR"/>
</dbReference>